<evidence type="ECO:0000313" key="2">
    <source>
        <dbReference type="EMBL" id="OQB73437.1"/>
    </source>
</evidence>
<dbReference type="Pfam" id="PF07963">
    <property type="entry name" value="N_methyl"/>
    <property type="match status" value="1"/>
</dbReference>
<organism evidence="2">
    <name type="scientific">candidate division TA06 bacterium ADurb.Bin131</name>
    <dbReference type="NCBI Taxonomy" id="1852827"/>
    <lineage>
        <taxon>Bacteria</taxon>
        <taxon>Bacteria division TA06</taxon>
    </lineage>
</organism>
<dbReference type="EMBL" id="MWDQ01000080">
    <property type="protein sequence ID" value="OQB73437.1"/>
    <property type="molecule type" value="Genomic_DNA"/>
</dbReference>
<protein>
    <submittedName>
        <fullName evidence="2">Uncharacterized protein</fullName>
    </submittedName>
</protein>
<keyword evidence="1" id="KW-0472">Membrane</keyword>
<keyword evidence="1" id="KW-0812">Transmembrane</keyword>
<feature type="transmembrane region" description="Helical" evidence="1">
    <location>
        <begin position="7"/>
        <end position="32"/>
    </location>
</feature>
<comment type="caution">
    <text evidence="2">The sequence shown here is derived from an EMBL/GenBank/DDBJ whole genome shotgun (WGS) entry which is preliminary data.</text>
</comment>
<evidence type="ECO:0000256" key="1">
    <source>
        <dbReference type="SAM" id="Phobius"/>
    </source>
</evidence>
<dbReference type="AlphaFoldDB" id="A0A1V6C947"/>
<accession>A0A1V6C947</accession>
<dbReference type="InterPro" id="IPR012902">
    <property type="entry name" value="N_methyl_site"/>
</dbReference>
<reference evidence="2" key="1">
    <citation type="submission" date="2017-02" db="EMBL/GenBank/DDBJ databases">
        <title>Delving into the versatile metabolic prowess of the omnipresent phylum Bacteroidetes.</title>
        <authorList>
            <person name="Nobu M.K."/>
            <person name="Mei R."/>
            <person name="Narihiro T."/>
            <person name="Kuroda K."/>
            <person name="Liu W.-T."/>
        </authorList>
    </citation>
    <scope>NUCLEOTIDE SEQUENCE</scope>
    <source>
        <strain evidence="2">ADurb.Bin131</strain>
    </source>
</reference>
<sequence>MNTYKKGFSILELVVAMFLLTVAVGTGILIIAGNLNIIQKSNEILLAAAVAQYYAESLDLIDFPPVYFDRQTDYPKKISETEPLTTSYQVKSPDPNFKVYSGCVWYSANGNDDLTNNDTDRVALRKIRIEVRRAKDNYVLIKQPIFITRNGIY</sequence>
<proteinExistence type="predicted"/>
<keyword evidence="1" id="KW-1133">Transmembrane helix</keyword>
<name>A0A1V6C947_UNCT6</name>
<dbReference type="Proteomes" id="UP000485562">
    <property type="component" value="Unassembled WGS sequence"/>
</dbReference>
<gene>
    <name evidence="2" type="ORF">BWX89_00953</name>
</gene>